<feature type="domain" description="SAWADEE" evidence="2">
    <location>
        <begin position="164"/>
        <end position="285"/>
    </location>
</feature>
<protein>
    <recommendedName>
        <fullName evidence="2">SAWADEE domain-containing protein</fullName>
    </recommendedName>
</protein>
<dbReference type="Proteomes" id="UP000775213">
    <property type="component" value="Unassembled WGS sequence"/>
</dbReference>
<feature type="compositionally biased region" description="Polar residues" evidence="1">
    <location>
        <begin position="141"/>
        <end position="152"/>
    </location>
</feature>
<keyword evidence="4" id="KW-1185">Reference proteome</keyword>
<proteinExistence type="predicted"/>
<dbReference type="Gene3D" id="2.30.30.140">
    <property type="match status" value="1"/>
</dbReference>
<dbReference type="PANTHER" id="PTHR33827:SF3">
    <property type="entry name" value="OS09G0346900 PROTEIN"/>
    <property type="match status" value="1"/>
</dbReference>
<gene>
    <name evidence="3" type="ORF">IEQ34_020093</name>
</gene>
<name>A0AAV7FZ85_DENCH</name>
<dbReference type="Pfam" id="PF16719">
    <property type="entry name" value="SAWADEE"/>
    <property type="match status" value="1"/>
</dbReference>
<dbReference type="Gene3D" id="2.40.50.40">
    <property type="match status" value="1"/>
</dbReference>
<dbReference type="InterPro" id="IPR032001">
    <property type="entry name" value="SAWADEE_dom"/>
</dbReference>
<evidence type="ECO:0000259" key="2">
    <source>
        <dbReference type="Pfam" id="PF16719"/>
    </source>
</evidence>
<evidence type="ECO:0000256" key="1">
    <source>
        <dbReference type="SAM" id="MobiDB-lite"/>
    </source>
</evidence>
<dbReference type="InterPro" id="IPR039276">
    <property type="entry name" value="SHH1/2"/>
</dbReference>
<evidence type="ECO:0000313" key="4">
    <source>
        <dbReference type="Proteomes" id="UP000775213"/>
    </source>
</evidence>
<organism evidence="3 4">
    <name type="scientific">Dendrobium chrysotoxum</name>
    <name type="common">Orchid</name>
    <dbReference type="NCBI Taxonomy" id="161865"/>
    <lineage>
        <taxon>Eukaryota</taxon>
        <taxon>Viridiplantae</taxon>
        <taxon>Streptophyta</taxon>
        <taxon>Embryophyta</taxon>
        <taxon>Tracheophyta</taxon>
        <taxon>Spermatophyta</taxon>
        <taxon>Magnoliopsida</taxon>
        <taxon>Liliopsida</taxon>
        <taxon>Asparagales</taxon>
        <taxon>Orchidaceae</taxon>
        <taxon>Epidendroideae</taxon>
        <taxon>Malaxideae</taxon>
        <taxon>Dendrobiinae</taxon>
        <taxon>Dendrobium</taxon>
    </lineage>
</organism>
<feature type="region of interest" description="Disordered" evidence="1">
    <location>
        <begin position="123"/>
        <end position="159"/>
    </location>
</feature>
<dbReference type="GO" id="GO:0003682">
    <property type="term" value="F:chromatin binding"/>
    <property type="evidence" value="ECO:0007669"/>
    <property type="project" value="InterPro"/>
</dbReference>
<dbReference type="AlphaFoldDB" id="A0AAV7FZ85"/>
<reference evidence="3 4" key="1">
    <citation type="journal article" date="2021" name="Hortic Res">
        <title>Chromosome-scale assembly of the Dendrobium chrysotoxum genome enhances the understanding of orchid evolution.</title>
        <authorList>
            <person name="Zhang Y."/>
            <person name="Zhang G.Q."/>
            <person name="Zhang D."/>
            <person name="Liu X.D."/>
            <person name="Xu X.Y."/>
            <person name="Sun W.H."/>
            <person name="Yu X."/>
            <person name="Zhu X."/>
            <person name="Wang Z.W."/>
            <person name="Zhao X."/>
            <person name="Zhong W.Y."/>
            <person name="Chen H."/>
            <person name="Yin W.L."/>
            <person name="Huang T."/>
            <person name="Niu S.C."/>
            <person name="Liu Z.J."/>
        </authorList>
    </citation>
    <scope>NUCLEOTIDE SEQUENCE [LARGE SCALE GENOMIC DNA]</scope>
    <source>
        <strain evidence="3">Lindl</strain>
    </source>
</reference>
<evidence type="ECO:0000313" key="3">
    <source>
        <dbReference type="EMBL" id="KAH0449401.1"/>
    </source>
</evidence>
<dbReference type="PANTHER" id="PTHR33827">
    <property type="entry name" value="PROTEIN SAWADEE HOMEODOMAIN HOMOLOG 2"/>
    <property type="match status" value="1"/>
</dbReference>
<feature type="compositionally biased region" description="Basic and acidic residues" evidence="1">
    <location>
        <begin position="123"/>
        <end position="134"/>
    </location>
</feature>
<sequence>MFCALCTAKPEKGSRQSRDRSSDRGSSRVVSFLLVRSLAGALHFPGMVGVQRKPAKASRFSRAEIRHMEMLLREGKDLSDPNFHQKLADEFNRAPGRVENKTIQMQQVQRWFLSRLKFHKTEDATSRSSSKEVSPDGEESLTINALQSSNLPEENGEKVSEEVEMEFEARSSRDMAWYDVSTFLAHRILSSGEVEVRVRFDGFGPEEDEWVNVRKGVRERSIPMESSECWKVKEGDIVLCFREKDEAANYFDAHVVQVERKMHDIRGCRCIYLVRYDHDQTEDASVPLKLDDPTMEFV</sequence>
<dbReference type="EMBL" id="JAGFBR010000018">
    <property type="protein sequence ID" value="KAH0449401.1"/>
    <property type="molecule type" value="Genomic_DNA"/>
</dbReference>
<accession>A0AAV7FZ85</accession>
<comment type="caution">
    <text evidence="3">The sequence shown here is derived from an EMBL/GenBank/DDBJ whole genome shotgun (WGS) entry which is preliminary data.</text>
</comment>